<organism evidence="1">
    <name type="scientific">marine sediment metagenome</name>
    <dbReference type="NCBI Taxonomy" id="412755"/>
    <lineage>
        <taxon>unclassified sequences</taxon>
        <taxon>metagenomes</taxon>
        <taxon>ecological metagenomes</taxon>
    </lineage>
</organism>
<protein>
    <recommendedName>
        <fullName evidence="2">Terminase large subunit gp17-like C-terminal domain-containing protein</fullName>
    </recommendedName>
</protein>
<reference evidence="1" key="1">
    <citation type="journal article" date="2015" name="Nature">
        <title>Complex archaea that bridge the gap between prokaryotes and eukaryotes.</title>
        <authorList>
            <person name="Spang A."/>
            <person name="Saw J.H."/>
            <person name="Jorgensen S.L."/>
            <person name="Zaremba-Niedzwiedzka K."/>
            <person name="Martijn J."/>
            <person name="Lind A.E."/>
            <person name="van Eijk R."/>
            <person name="Schleper C."/>
            <person name="Guy L."/>
            <person name="Ettema T.J."/>
        </authorList>
    </citation>
    <scope>NUCLEOTIDE SEQUENCE</scope>
</reference>
<proteinExistence type="predicted"/>
<dbReference type="InterPro" id="IPR027417">
    <property type="entry name" value="P-loop_NTPase"/>
</dbReference>
<name>A0A0F9EMN1_9ZZZZ</name>
<feature type="non-terminal residue" evidence="1">
    <location>
        <position position="1"/>
    </location>
</feature>
<accession>A0A0F9EMN1</accession>
<sequence length="565" mass="64384">VYQQEDLDQLEHYLAKPDECIKDLFASWFIEDKGEDRSKWLDNWVVEALYAVRECNFVAITGANAVGKTAFAIFAKYWFILTRWMPVIQVTSIDQIQLHSVFWAESRRWYDRSPDLQVMFEHMPTRIVHRVHREVWFAIARTAKKQIPAGEDAQATGLQGLHAPHLLFIIDEASGVEDPNWEAAESSIRQPDNHLLAISNPLRVSGKMFQIFNLSSFKKYWYTKEVSYKDSSLIDQRLAEQQIEALGGEKAPVVQIRFLGRFPKRGGINTLPTYEQVQRAIERGYEVDLNAVNVLLQAMATLKKGNVVCEYTKEELIEFKGALEAMRRDDRPDTEVLYRSLIAKGGGNIVDRWNLIRQAYYEPPTRLGVDIARFGDSETAFAFRRNWRIIKCEGFHALTGTDIQGRVKNAFDVFTGLEIAIIDSTGIAGGIGVVDPLVNEGYSVIELGFGSPSTDKHRYYNMAAELWMFISDNSDKVILPDSDILISQFTSRRYFYTGKTAQQVRIESKDDMKKRKLPSPDHPDSCCLSYAPIVIEEEGDYENEGATIIEEEILMPEVEGEFGLG</sequence>
<dbReference type="AlphaFoldDB" id="A0A0F9EMN1"/>
<dbReference type="EMBL" id="LAZR01024395">
    <property type="protein sequence ID" value="KKL75289.1"/>
    <property type="molecule type" value="Genomic_DNA"/>
</dbReference>
<comment type="caution">
    <text evidence="1">The sequence shown here is derived from an EMBL/GenBank/DDBJ whole genome shotgun (WGS) entry which is preliminary data.</text>
</comment>
<evidence type="ECO:0000313" key="1">
    <source>
        <dbReference type="EMBL" id="KKL75289.1"/>
    </source>
</evidence>
<gene>
    <name evidence="1" type="ORF">LCGC14_2056410</name>
</gene>
<evidence type="ECO:0008006" key="2">
    <source>
        <dbReference type="Google" id="ProtNLM"/>
    </source>
</evidence>
<dbReference type="Gene3D" id="3.40.50.300">
    <property type="entry name" value="P-loop containing nucleotide triphosphate hydrolases"/>
    <property type="match status" value="1"/>
</dbReference>
<dbReference type="Gene3D" id="3.30.420.240">
    <property type="match status" value="1"/>
</dbReference>